<dbReference type="SUPFAM" id="SSF53041">
    <property type="entry name" value="Resolvase-like"/>
    <property type="match status" value="1"/>
</dbReference>
<comment type="caution">
    <text evidence="4">The sequence shown here is derived from an EMBL/GenBank/DDBJ whole genome shotgun (WGS) entry which is preliminary data.</text>
</comment>
<organism evidence="4 5">
    <name type="scientific">Symbiodinium necroappetens</name>
    <dbReference type="NCBI Taxonomy" id="1628268"/>
    <lineage>
        <taxon>Eukaryota</taxon>
        <taxon>Sar</taxon>
        <taxon>Alveolata</taxon>
        <taxon>Dinophyceae</taxon>
        <taxon>Suessiales</taxon>
        <taxon>Symbiodiniaceae</taxon>
        <taxon>Symbiodinium</taxon>
    </lineage>
</organism>
<dbReference type="CDD" id="cd00338">
    <property type="entry name" value="Ser_Recombinase"/>
    <property type="match status" value="1"/>
</dbReference>
<dbReference type="InterPro" id="IPR006119">
    <property type="entry name" value="Resolv_N"/>
</dbReference>
<keyword evidence="5" id="KW-1185">Reference proteome</keyword>
<dbReference type="PANTHER" id="PTHR30461">
    <property type="entry name" value="DNA-INVERTASE FROM LAMBDOID PROPHAGE"/>
    <property type="match status" value="1"/>
</dbReference>
<reference evidence="4" key="1">
    <citation type="submission" date="2021-02" db="EMBL/GenBank/DDBJ databases">
        <authorList>
            <person name="Dougan E. K."/>
            <person name="Rhodes N."/>
            <person name="Thang M."/>
            <person name="Chan C."/>
        </authorList>
    </citation>
    <scope>NUCLEOTIDE SEQUENCE</scope>
</reference>
<evidence type="ECO:0000259" key="3">
    <source>
        <dbReference type="PROSITE" id="PS51736"/>
    </source>
</evidence>
<keyword evidence="1" id="KW-0238">DNA-binding</keyword>
<dbReference type="SMART" id="SM00857">
    <property type="entry name" value="Resolvase"/>
    <property type="match status" value="1"/>
</dbReference>
<dbReference type="EMBL" id="CAJNJA010036971">
    <property type="protein sequence ID" value="CAE7727302.1"/>
    <property type="molecule type" value="Genomic_DNA"/>
</dbReference>
<dbReference type="InterPro" id="IPR050639">
    <property type="entry name" value="SSR_resolvase"/>
</dbReference>
<protein>
    <recommendedName>
        <fullName evidence="3">Resolvase/invertase-type recombinase catalytic domain-containing protein</fullName>
    </recommendedName>
</protein>
<evidence type="ECO:0000313" key="4">
    <source>
        <dbReference type="EMBL" id="CAE7727302.1"/>
    </source>
</evidence>
<dbReference type="Pfam" id="PF00239">
    <property type="entry name" value="Resolvase"/>
    <property type="match status" value="1"/>
</dbReference>
<dbReference type="GO" id="GO:0000150">
    <property type="term" value="F:DNA strand exchange activity"/>
    <property type="evidence" value="ECO:0007669"/>
    <property type="project" value="InterPro"/>
</dbReference>
<evidence type="ECO:0000256" key="1">
    <source>
        <dbReference type="ARBA" id="ARBA00023125"/>
    </source>
</evidence>
<dbReference type="PROSITE" id="PS51736">
    <property type="entry name" value="RECOMBINASES_3"/>
    <property type="match status" value="1"/>
</dbReference>
<feature type="domain" description="Resolvase/invertase-type recombinase catalytic" evidence="3">
    <location>
        <begin position="8"/>
        <end position="159"/>
    </location>
</feature>
<dbReference type="OrthoDB" id="410432at2759"/>
<evidence type="ECO:0000256" key="2">
    <source>
        <dbReference type="ARBA" id="ARBA00023172"/>
    </source>
</evidence>
<evidence type="ECO:0000313" key="5">
    <source>
        <dbReference type="Proteomes" id="UP000601435"/>
    </source>
</evidence>
<dbReference type="Proteomes" id="UP000601435">
    <property type="component" value="Unassembled WGS sequence"/>
</dbReference>
<dbReference type="Gene3D" id="3.40.50.1390">
    <property type="entry name" value="Resolvase, N-terminal catalytic domain"/>
    <property type="match status" value="1"/>
</dbReference>
<proteinExistence type="predicted"/>
<accession>A0A812X6Z7</accession>
<dbReference type="AlphaFoldDB" id="A0A812X6Z7"/>
<name>A0A812X6Z7_9DINO</name>
<dbReference type="GO" id="GO:0003677">
    <property type="term" value="F:DNA binding"/>
    <property type="evidence" value="ECO:0007669"/>
    <property type="project" value="UniProtKB-KW"/>
</dbReference>
<dbReference type="PANTHER" id="PTHR30461:SF2">
    <property type="entry name" value="SERINE RECOMBINASE PINE-RELATED"/>
    <property type="match status" value="1"/>
</dbReference>
<gene>
    <name evidence="4" type="ORF">SNEC2469_LOCUS21009</name>
</gene>
<dbReference type="InterPro" id="IPR036162">
    <property type="entry name" value="Resolvase-like_N_sf"/>
</dbReference>
<sequence>MPKQKPHLAAIYCRVSSKANKDSASVGRQKKACQDVCSKMQWKVVKNVAEVVSGSLPKDQRQTFCSLLQTCAKRGIKNLVVEGARTIARSAKTCEEFYEMSKNSGIKITAADIPTLYEDSEGNAAKAFLRHVLFGYVQLERDMLVHRLQDGLKKKRHEAEVAARKGVSGLARSQHGKVKINGRRSIFENKKWSKKKIQSQLGNIFRQYAKGKISLRLMASEISAKMKLQNKIAHETARRMFQAWGR</sequence>
<keyword evidence="2" id="KW-0233">DNA recombination</keyword>